<name>A0ABT1ABY0_9PSEU</name>
<dbReference type="InterPro" id="IPR011576">
    <property type="entry name" value="Pyridox_Oxase_N"/>
</dbReference>
<comment type="caution">
    <text evidence="3">The sequence shown here is derived from an EMBL/GenBank/DDBJ whole genome shotgun (WGS) entry which is preliminary data.</text>
</comment>
<sequence length="136" mass="15188">MDVPQPLRYLLDSTAVAFVSTIGPRGEPQTTPLWFLHADGAVRISLVEGRQKLRNLRRDPRISLVVVDPARPTRYVELRGRVDELVPDADRALERRIAAKYAPVAPTGVAEEELDDDGLTRYAGTVLVEKVTSQNW</sequence>
<dbReference type="Pfam" id="PF01243">
    <property type="entry name" value="PNPOx_N"/>
    <property type="match status" value="1"/>
</dbReference>
<dbReference type="PANTHER" id="PTHR35176">
    <property type="entry name" value="HEME OXYGENASE HI_0854-RELATED"/>
    <property type="match status" value="1"/>
</dbReference>
<evidence type="ECO:0000259" key="2">
    <source>
        <dbReference type="Pfam" id="PF01243"/>
    </source>
</evidence>
<evidence type="ECO:0000313" key="4">
    <source>
        <dbReference type="Proteomes" id="UP001165283"/>
    </source>
</evidence>
<accession>A0ABT1ABY0</accession>
<keyword evidence="1" id="KW-0560">Oxidoreductase</keyword>
<dbReference type="InterPro" id="IPR019920">
    <property type="entry name" value="F420-binding_dom_put"/>
</dbReference>
<proteinExistence type="predicted"/>
<evidence type="ECO:0000256" key="1">
    <source>
        <dbReference type="ARBA" id="ARBA00023002"/>
    </source>
</evidence>
<dbReference type="RefSeq" id="WP_252446024.1">
    <property type="nucleotide sequence ID" value="NZ_JAGSOV010000084.1"/>
</dbReference>
<dbReference type="SUPFAM" id="SSF50475">
    <property type="entry name" value="FMN-binding split barrel"/>
    <property type="match status" value="1"/>
</dbReference>
<dbReference type="PANTHER" id="PTHR35176:SF6">
    <property type="entry name" value="HEME OXYGENASE HI_0854-RELATED"/>
    <property type="match status" value="1"/>
</dbReference>
<dbReference type="InterPro" id="IPR052019">
    <property type="entry name" value="F420H2_bilvrd_red/Heme_oxyg"/>
</dbReference>
<evidence type="ECO:0000313" key="3">
    <source>
        <dbReference type="EMBL" id="MCO1660508.1"/>
    </source>
</evidence>
<dbReference type="Proteomes" id="UP001165283">
    <property type="component" value="Unassembled WGS sequence"/>
</dbReference>
<gene>
    <name evidence="3" type="ORF">KDL28_36165</name>
</gene>
<dbReference type="NCBIfam" id="TIGR03618">
    <property type="entry name" value="Rv1155_F420"/>
    <property type="match status" value="1"/>
</dbReference>
<feature type="domain" description="Pyridoxamine 5'-phosphate oxidase N-terminal" evidence="2">
    <location>
        <begin position="7"/>
        <end position="104"/>
    </location>
</feature>
<dbReference type="EMBL" id="JAGSOV010000084">
    <property type="protein sequence ID" value="MCO1660508.1"/>
    <property type="molecule type" value="Genomic_DNA"/>
</dbReference>
<protein>
    <submittedName>
        <fullName evidence="3">PPOX class F420-dependent oxidoreductase</fullName>
    </submittedName>
</protein>
<reference evidence="3" key="1">
    <citation type="submission" date="2021-04" db="EMBL/GenBank/DDBJ databases">
        <title>Pseudonocardia sp. nov., isolated from sandy soil of mangrove forest.</title>
        <authorList>
            <person name="Zan Z."/>
            <person name="Huang R."/>
            <person name="Liu W."/>
        </authorList>
    </citation>
    <scope>NUCLEOTIDE SEQUENCE</scope>
    <source>
        <strain evidence="3">S2-4</strain>
    </source>
</reference>
<keyword evidence="4" id="KW-1185">Reference proteome</keyword>
<organism evidence="3 4">
    <name type="scientific">Pseudonocardia humida</name>
    <dbReference type="NCBI Taxonomy" id="2800819"/>
    <lineage>
        <taxon>Bacteria</taxon>
        <taxon>Bacillati</taxon>
        <taxon>Actinomycetota</taxon>
        <taxon>Actinomycetes</taxon>
        <taxon>Pseudonocardiales</taxon>
        <taxon>Pseudonocardiaceae</taxon>
        <taxon>Pseudonocardia</taxon>
    </lineage>
</organism>
<dbReference type="InterPro" id="IPR012349">
    <property type="entry name" value="Split_barrel_FMN-bd"/>
</dbReference>
<dbReference type="Gene3D" id="2.30.110.10">
    <property type="entry name" value="Electron Transport, Fmn-binding Protein, Chain A"/>
    <property type="match status" value="1"/>
</dbReference>